<comment type="caution">
    <text evidence="2">The sequence shown here is derived from an EMBL/GenBank/DDBJ whole genome shotgun (WGS) entry which is preliminary data.</text>
</comment>
<dbReference type="AlphaFoldDB" id="A0A0F9I5Y0"/>
<dbReference type="EMBL" id="LAZR01013224">
    <property type="protein sequence ID" value="KKM22957.1"/>
    <property type="molecule type" value="Genomic_DNA"/>
</dbReference>
<sequence length="549" mass="59390">MPRLPDVTALGGRPTPRATRGVGNVTAVGRGVQQAANIEASAAGRVGQGGAAIAQGLADLSTAQENINARGDALKRAKTVSEWDEKSNTALLTTSEEQDLADPEVARGFNEQMRELMRSLVENHKGSADSKARLAVSLEQRRSALSGKAASMAIQAQKTGIQDLLNGALNELSATVRQNPGSLSQQRLAVRRQMEEYSDALTPTEERTYIKAADSILGETAIESMILSGHADQAEVELRDQPGLLASLYPDAQKRLFDKINAFRVNQRAAETKGFQVRAELRATLGREPTPDELARKAGVAPPRALVNIDMGGERAFIKELSKLDAGRVAELQDNAQTAFRNRAEIDRMTAALESGKFTTGVFADARHFLAGLATFVGASEETQQIIGDAATADVLDAASKNLAVEMAQKLGRITNMSLGFVIDSLPALTRTPEGNKILLEVMGRTATREIELANLADRYAIEYQTLRPEGEPSFFQAMRDLEENDPVITEELRKRIIGGSKKAPKSFMEVFGGGEPNDLELPEGFEFDRMENGKAIIRDSAGNEFVQE</sequence>
<feature type="region of interest" description="Disordered" evidence="1">
    <location>
        <begin position="1"/>
        <end position="22"/>
    </location>
</feature>
<evidence type="ECO:0000313" key="2">
    <source>
        <dbReference type="EMBL" id="KKM22957.1"/>
    </source>
</evidence>
<gene>
    <name evidence="2" type="ORF">LCGC14_1620040</name>
</gene>
<accession>A0A0F9I5Y0</accession>
<organism evidence="2">
    <name type="scientific">marine sediment metagenome</name>
    <dbReference type="NCBI Taxonomy" id="412755"/>
    <lineage>
        <taxon>unclassified sequences</taxon>
        <taxon>metagenomes</taxon>
        <taxon>ecological metagenomes</taxon>
    </lineage>
</organism>
<evidence type="ECO:0000256" key="1">
    <source>
        <dbReference type="SAM" id="MobiDB-lite"/>
    </source>
</evidence>
<proteinExistence type="predicted"/>
<reference evidence="2" key="1">
    <citation type="journal article" date="2015" name="Nature">
        <title>Complex archaea that bridge the gap between prokaryotes and eukaryotes.</title>
        <authorList>
            <person name="Spang A."/>
            <person name="Saw J.H."/>
            <person name="Jorgensen S.L."/>
            <person name="Zaremba-Niedzwiedzka K."/>
            <person name="Martijn J."/>
            <person name="Lind A.E."/>
            <person name="van Eijk R."/>
            <person name="Schleper C."/>
            <person name="Guy L."/>
            <person name="Ettema T.J."/>
        </authorList>
    </citation>
    <scope>NUCLEOTIDE SEQUENCE</scope>
</reference>
<protein>
    <submittedName>
        <fullName evidence="2">Uncharacterized protein</fullName>
    </submittedName>
</protein>
<name>A0A0F9I5Y0_9ZZZZ</name>